<protein>
    <submittedName>
        <fullName evidence="1">Uncharacterized protein</fullName>
    </submittedName>
</protein>
<gene>
    <name evidence="1" type="ORF">EHS13_07045</name>
</gene>
<dbReference type="KEGG" id="ppsc:EHS13_07045"/>
<evidence type="ECO:0000313" key="1">
    <source>
        <dbReference type="EMBL" id="QGQ94661.1"/>
    </source>
</evidence>
<accession>A0A6B8RDY9</accession>
<dbReference type="RefSeq" id="WP_155699667.1">
    <property type="nucleotide sequence ID" value="NZ_CP034235.1"/>
</dbReference>
<name>A0A6B8RDY9_9BACL</name>
<proteinExistence type="predicted"/>
<evidence type="ECO:0000313" key="2">
    <source>
        <dbReference type="Proteomes" id="UP000426246"/>
    </source>
</evidence>
<organism evidence="1 2">
    <name type="scientific">Paenibacillus psychroresistens</name>
    <dbReference type="NCBI Taxonomy" id="1778678"/>
    <lineage>
        <taxon>Bacteria</taxon>
        <taxon>Bacillati</taxon>
        <taxon>Bacillota</taxon>
        <taxon>Bacilli</taxon>
        <taxon>Bacillales</taxon>
        <taxon>Paenibacillaceae</taxon>
        <taxon>Paenibacillus</taxon>
    </lineage>
</organism>
<keyword evidence="2" id="KW-1185">Reference proteome</keyword>
<dbReference type="OrthoDB" id="2586527at2"/>
<dbReference type="EMBL" id="CP034235">
    <property type="protein sequence ID" value="QGQ94661.1"/>
    <property type="molecule type" value="Genomic_DNA"/>
</dbReference>
<reference evidence="2" key="1">
    <citation type="submission" date="2018-11" db="EMBL/GenBank/DDBJ databases">
        <title>Complete genome sequence of Paenibacillus sp. ML311-T8.</title>
        <authorList>
            <person name="Nam Y.-D."/>
            <person name="Kang J."/>
            <person name="Chung W.-H."/>
            <person name="Park Y.S."/>
        </authorList>
    </citation>
    <scope>NUCLEOTIDE SEQUENCE [LARGE SCALE GENOMIC DNA]</scope>
    <source>
        <strain evidence="2">ML311-T8</strain>
    </source>
</reference>
<dbReference type="AlphaFoldDB" id="A0A6B8RDY9"/>
<sequence length="146" mass="17320">MKYSWFGAVWRTEGSSQLVDGFWFGDQKNKILKQVNKAGFNNWKETATNSIEIQNIYNSIRKSQKEQDWKKVSLLSLKTAYTWRNTTSGWYLIRSNPNYPFYISAIKKNSCFIWLMHTDICENAADIQKFMEKVNEKHQIQLKSQF</sequence>
<dbReference type="Proteomes" id="UP000426246">
    <property type="component" value="Chromosome"/>
</dbReference>